<keyword evidence="9" id="KW-1185">Reference proteome</keyword>
<dbReference type="EMBL" id="JADCUA010000003">
    <property type="protein sequence ID" value="KAH9841578.1"/>
    <property type="molecule type" value="Genomic_DNA"/>
</dbReference>
<feature type="domain" description="4Fe-4S ferredoxin-type" evidence="7">
    <location>
        <begin position="74"/>
        <end position="106"/>
    </location>
</feature>
<evidence type="ECO:0000313" key="8">
    <source>
        <dbReference type="EMBL" id="KAH9841578.1"/>
    </source>
</evidence>
<keyword evidence="3" id="KW-0539">Nucleus</keyword>
<dbReference type="InterPro" id="IPR001138">
    <property type="entry name" value="Zn2Cys6_DnaBD"/>
</dbReference>
<dbReference type="Gene3D" id="4.10.240.10">
    <property type="entry name" value="Zn(2)-C6 fungal-type DNA-binding domain"/>
    <property type="match status" value="1"/>
</dbReference>
<dbReference type="InterPro" id="IPR017896">
    <property type="entry name" value="4Fe4S_Fe-S-bd"/>
</dbReference>
<dbReference type="SMART" id="SM00906">
    <property type="entry name" value="Fungal_trans"/>
    <property type="match status" value="1"/>
</dbReference>
<dbReference type="InterPro" id="IPR036864">
    <property type="entry name" value="Zn2-C6_fun-type_DNA-bd_sf"/>
</dbReference>
<reference evidence="8 9" key="1">
    <citation type="journal article" date="2021" name="Environ. Microbiol.">
        <title>Gene family expansions and transcriptome signatures uncover fungal adaptations to wood decay.</title>
        <authorList>
            <person name="Hage H."/>
            <person name="Miyauchi S."/>
            <person name="Viragh M."/>
            <person name="Drula E."/>
            <person name="Min B."/>
            <person name="Chaduli D."/>
            <person name="Navarro D."/>
            <person name="Favel A."/>
            <person name="Norest M."/>
            <person name="Lesage-Meessen L."/>
            <person name="Balint B."/>
            <person name="Merenyi Z."/>
            <person name="de Eugenio L."/>
            <person name="Morin E."/>
            <person name="Martinez A.T."/>
            <person name="Baldrian P."/>
            <person name="Stursova M."/>
            <person name="Martinez M.J."/>
            <person name="Novotny C."/>
            <person name="Magnuson J.K."/>
            <person name="Spatafora J.W."/>
            <person name="Maurice S."/>
            <person name="Pangilinan J."/>
            <person name="Andreopoulos W."/>
            <person name="LaButti K."/>
            <person name="Hundley H."/>
            <person name="Na H."/>
            <person name="Kuo A."/>
            <person name="Barry K."/>
            <person name="Lipzen A."/>
            <person name="Henrissat B."/>
            <person name="Riley R."/>
            <person name="Ahrendt S."/>
            <person name="Nagy L.G."/>
            <person name="Grigoriev I.V."/>
            <person name="Martin F."/>
            <person name="Rosso M.N."/>
        </authorList>
    </citation>
    <scope>NUCLEOTIDE SEQUENCE [LARGE SCALE GENOMIC DNA]</scope>
    <source>
        <strain evidence="8 9">CIRM-BRFM 1785</strain>
    </source>
</reference>
<dbReference type="PROSITE" id="PS00463">
    <property type="entry name" value="ZN2_CY6_FUNGAL_1"/>
    <property type="match status" value="1"/>
</dbReference>
<dbReference type="PROSITE" id="PS50048">
    <property type="entry name" value="ZN2_CY6_FUNGAL_2"/>
    <property type="match status" value="1"/>
</dbReference>
<dbReference type="CDD" id="cd00067">
    <property type="entry name" value="GAL4"/>
    <property type="match status" value="1"/>
</dbReference>
<keyword evidence="2" id="KW-0479">Metal-binding</keyword>
<dbReference type="RefSeq" id="XP_047782877.1">
    <property type="nucleotide sequence ID" value="XM_047917911.1"/>
</dbReference>
<sequence length="787" mass="87823">MLSVTSTHPMQGPSDYRDGGPPAKRPRQDDTLDDTGRPYSLAGPSVHAEADASTDASSKRNRKRPLSCGECRRLKLKCDRVFPCQSCCKRGCAEICPEGALTGGKGSRFILANTEQLHDKIKSMAERIRSLEEALGQLQSQHSTEGHPLLRQELLAIKKSPELFGVERNDAQQSNNHDHIRRDDEDHPSVGSSTSPGVIHDEYAPSSSNGAISSLSHLGIPDDIARLSHNCPFPEAMHPELNPNLRQRIRDMLPDRAEGQRISEQARRNAFWHYSPDTSESFIPNLVHSVYTTPTTQLLPHRLSLFLMILAMGTAVDLGQRHEPYAAERYYQLSRAALCETSVLDEPSIDTINALFYMVWYILMFTNLKNASEHAWGIMGLLAKLAQSLGLHRDGVGKMIPEELDKRKALLWNVMSVDVRLALMLRRPPSLHIRHVDMKQLAYNFFGSPCANVISSYHEWRDQFSAHCQYPVAELINATQPPRYSDVLELDSKIRDFEIPQLLRMVDNDGVAPPHPVGMQQALTQCNREQTLLNLHRAYFTSALKVTEGYSMKHKYAPSVLATYHSAVNVIWTTNTVYQWEPELCMRLSNLWSNALSCSLALCLLLGRVPSSPMCSQILSVLENVLRLFRDVAPRCETAAKSIHTLEACIDRSRAIYRSWRSGSTDPWGEHEGDTVCAMVMRSGIMSTSSPSSHSLEESPFEHAHYSLKRCHERYLAAVPPGFVDPYPGPLEASVGLGMTQTYNTSAERTASPPDHVHTAIGDGAASQNGYMILGSDSLDSSFMTWL</sequence>
<dbReference type="InterPro" id="IPR007219">
    <property type="entry name" value="XnlR_reg_dom"/>
</dbReference>
<feature type="compositionally biased region" description="Basic and acidic residues" evidence="5">
    <location>
        <begin position="170"/>
        <end position="188"/>
    </location>
</feature>
<organism evidence="8 9">
    <name type="scientific">Rhodofomes roseus</name>
    <dbReference type="NCBI Taxonomy" id="34475"/>
    <lineage>
        <taxon>Eukaryota</taxon>
        <taxon>Fungi</taxon>
        <taxon>Dikarya</taxon>
        <taxon>Basidiomycota</taxon>
        <taxon>Agaricomycotina</taxon>
        <taxon>Agaricomycetes</taxon>
        <taxon>Polyporales</taxon>
        <taxon>Rhodofomes</taxon>
    </lineage>
</organism>
<feature type="region of interest" description="Disordered" evidence="5">
    <location>
        <begin position="170"/>
        <end position="206"/>
    </location>
</feature>
<dbReference type="PROSITE" id="PS51379">
    <property type="entry name" value="4FE4S_FER_2"/>
    <property type="match status" value="1"/>
</dbReference>
<dbReference type="SMART" id="SM00066">
    <property type="entry name" value="GAL4"/>
    <property type="match status" value="1"/>
</dbReference>
<dbReference type="Proteomes" id="UP000814176">
    <property type="component" value="Unassembled WGS sequence"/>
</dbReference>
<evidence type="ECO:0000256" key="3">
    <source>
        <dbReference type="ARBA" id="ARBA00023242"/>
    </source>
</evidence>
<evidence type="ECO:0000256" key="1">
    <source>
        <dbReference type="ARBA" id="ARBA00004123"/>
    </source>
</evidence>
<evidence type="ECO:0000259" key="7">
    <source>
        <dbReference type="PROSITE" id="PS51379"/>
    </source>
</evidence>
<dbReference type="PANTHER" id="PTHR31001:SF56">
    <property type="entry name" value="ZN(2)-C6 FUNGAL-TYPE DOMAIN-CONTAINING PROTEIN"/>
    <property type="match status" value="1"/>
</dbReference>
<feature type="coiled-coil region" evidence="4">
    <location>
        <begin position="114"/>
        <end position="141"/>
    </location>
</feature>
<dbReference type="PANTHER" id="PTHR31001">
    <property type="entry name" value="UNCHARACTERIZED TRANSCRIPTIONAL REGULATORY PROTEIN"/>
    <property type="match status" value="1"/>
</dbReference>
<name>A0ABQ8KS01_9APHY</name>
<proteinExistence type="predicted"/>
<evidence type="ECO:0000256" key="2">
    <source>
        <dbReference type="ARBA" id="ARBA00022723"/>
    </source>
</evidence>
<gene>
    <name evidence="8" type="ORF">C8Q71DRAFT_338590</name>
</gene>
<protein>
    <recommendedName>
        <fullName evidence="10">Zn(2)-C6 fungal-type domain-containing protein</fullName>
    </recommendedName>
</protein>
<accession>A0ABQ8KS01</accession>
<comment type="subcellular location">
    <subcellularLocation>
        <location evidence="1">Nucleus</location>
    </subcellularLocation>
</comment>
<keyword evidence="4" id="KW-0175">Coiled coil</keyword>
<feature type="compositionally biased region" description="Basic and acidic residues" evidence="5">
    <location>
        <begin position="26"/>
        <end position="36"/>
    </location>
</feature>
<dbReference type="CDD" id="cd12148">
    <property type="entry name" value="fungal_TF_MHR"/>
    <property type="match status" value="1"/>
</dbReference>
<evidence type="ECO:0000256" key="4">
    <source>
        <dbReference type="SAM" id="Coils"/>
    </source>
</evidence>
<evidence type="ECO:0000256" key="5">
    <source>
        <dbReference type="SAM" id="MobiDB-lite"/>
    </source>
</evidence>
<dbReference type="Pfam" id="PF04082">
    <property type="entry name" value="Fungal_trans"/>
    <property type="match status" value="1"/>
</dbReference>
<evidence type="ECO:0000259" key="6">
    <source>
        <dbReference type="PROSITE" id="PS50048"/>
    </source>
</evidence>
<evidence type="ECO:0008006" key="10">
    <source>
        <dbReference type="Google" id="ProtNLM"/>
    </source>
</evidence>
<evidence type="ECO:0000313" key="9">
    <source>
        <dbReference type="Proteomes" id="UP000814176"/>
    </source>
</evidence>
<dbReference type="GeneID" id="71998643"/>
<comment type="caution">
    <text evidence="8">The sequence shown here is derived from an EMBL/GenBank/DDBJ whole genome shotgun (WGS) entry which is preliminary data.</text>
</comment>
<feature type="region of interest" description="Disordered" evidence="5">
    <location>
        <begin position="1"/>
        <end position="63"/>
    </location>
</feature>
<dbReference type="InterPro" id="IPR050613">
    <property type="entry name" value="Sec_Metabolite_Reg"/>
</dbReference>
<feature type="domain" description="Zn(2)-C6 fungal-type" evidence="6">
    <location>
        <begin position="67"/>
        <end position="96"/>
    </location>
</feature>